<proteinExistence type="predicted"/>
<sequence>MNLVLLLARLLLGAAVGSALRRALDRLPDRVGRVGGRLPAVLATLAALWAGSDAAAALWLGFLLGLAVPMDGGRPGIPDCGTADADDGVVRISCGNMGDSYEIRPFLKDNAPLAGMPARFFPHGWRRVRRRDWFPEPTVVMERGGTVVLVGKSTGLCAVVRHGDSPDPVDVVRLMGSRSVPPSRTVYEVDGTDLDGMVQVCMLRYAARCVLHGADRVNRSSHPFPAAIAFGRRFAAIRRMLGMSWLNPVPVERKWLDDIARAADAYDAVIAAHGPGAVPMRAAKWVGGLVNGIRGRN</sequence>
<organism evidence="1 2">
    <name type="scientific">Bifidobacterium myosotis</name>
    <dbReference type="NCBI Taxonomy" id="1630166"/>
    <lineage>
        <taxon>Bacteria</taxon>
        <taxon>Bacillati</taxon>
        <taxon>Actinomycetota</taxon>
        <taxon>Actinomycetes</taxon>
        <taxon>Bifidobacteriales</taxon>
        <taxon>Bifidobacteriaceae</taxon>
        <taxon>Bifidobacterium</taxon>
    </lineage>
</organism>
<dbReference type="EMBL" id="RZUH01000009">
    <property type="protein sequence ID" value="KAA8826950.1"/>
    <property type="molecule type" value="Genomic_DNA"/>
</dbReference>
<accession>A0A5M9ZHB5</accession>
<protein>
    <submittedName>
        <fullName evidence="1">Uncharacterized protein</fullName>
    </submittedName>
</protein>
<evidence type="ECO:0000313" key="2">
    <source>
        <dbReference type="Proteomes" id="UP000410049"/>
    </source>
</evidence>
<evidence type="ECO:0000313" key="1">
    <source>
        <dbReference type="EMBL" id="KAA8826950.1"/>
    </source>
</evidence>
<name>A0A5M9ZHB5_9BIFI</name>
<dbReference type="Proteomes" id="UP000410049">
    <property type="component" value="Unassembled WGS sequence"/>
</dbReference>
<reference evidence="1 2" key="1">
    <citation type="journal article" date="2019" name="Syst. Appl. Microbiol.">
        <title>Characterization of Bifidobacterium species in feaces of the Egyptian fruit bat: Description of B. vespertilionis sp. nov. and B. rousetti sp. nov.</title>
        <authorList>
            <person name="Modesto M."/>
            <person name="Satti M."/>
            <person name="Watanabe K."/>
            <person name="Puglisi E."/>
            <person name="Morelli L."/>
            <person name="Huang C.-H."/>
            <person name="Liou J.-S."/>
            <person name="Miyashita M."/>
            <person name="Tamura T."/>
            <person name="Saito S."/>
            <person name="Mori K."/>
            <person name="Huang L."/>
            <person name="Sciavilla P."/>
            <person name="Sandri C."/>
            <person name="Spiezio C."/>
            <person name="Vitali F."/>
            <person name="Cavalieri D."/>
            <person name="Perpetuini G."/>
            <person name="Tofalo R."/>
            <person name="Bonetti A."/>
            <person name="Arita M."/>
            <person name="Mattarelli P."/>
        </authorList>
    </citation>
    <scope>NUCLEOTIDE SEQUENCE [LARGE SCALE GENOMIC DNA]</scope>
    <source>
        <strain evidence="1 2">RST17</strain>
    </source>
</reference>
<dbReference type="AlphaFoldDB" id="A0A5M9ZHB5"/>
<gene>
    <name evidence="1" type="ORF">EMO91_10490</name>
</gene>
<comment type="caution">
    <text evidence="1">The sequence shown here is derived from an EMBL/GenBank/DDBJ whole genome shotgun (WGS) entry which is preliminary data.</text>
</comment>
<dbReference type="RefSeq" id="WP_150379906.1">
    <property type="nucleotide sequence ID" value="NZ_RZUH01000009.1"/>
</dbReference>